<dbReference type="Pfam" id="PF14223">
    <property type="entry name" value="Retrotran_gag_2"/>
    <property type="match status" value="1"/>
</dbReference>
<organism evidence="1">
    <name type="scientific">Amphimedon queenslandica</name>
    <name type="common">Sponge</name>
    <dbReference type="NCBI Taxonomy" id="400682"/>
    <lineage>
        <taxon>Eukaryota</taxon>
        <taxon>Metazoa</taxon>
        <taxon>Porifera</taxon>
        <taxon>Demospongiae</taxon>
        <taxon>Heteroscleromorpha</taxon>
        <taxon>Haplosclerida</taxon>
        <taxon>Niphatidae</taxon>
        <taxon>Amphimedon</taxon>
    </lineage>
</organism>
<protein>
    <recommendedName>
        <fullName evidence="2">DUF4219 domain-containing protein</fullName>
    </recommendedName>
</protein>
<evidence type="ECO:0008006" key="2">
    <source>
        <dbReference type="Google" id="ProtNLM"/>
    </source>
</evidence>
<reference evidence="1" key="1">
    <citation type="submission" date="2017-05" db="UniProtKB">
        <authorList>
            <consortium name="EnsemblMetazoa"/>
        </authorList>
    </citation>
    <scope>IDENTIFICATION</scope>
</reference>
<dbReference type="EnsemblMetazoa" id="Aqu2.1.08777_001">
    <property type="protein sequence ID" value="Aqu2.1.08777_001"/>
    <property type="gene ID" value="Aqu2.1.08777"/>
</dbReference>
<accession>A0A1X7T2U9</accession>
<proteinExistence type="predicted"/>
<sequence>MASETKGVSIVPLNSRNYATWKLQSRTALMKEGLWTIVNETEVPPADGADEAVVTRYIARKDCALATIVLSIDPSLLYLLGEPKDAVEVWKQLESQFQKRNWSNKLILRRSTGVPIKVE</sequence>
<name>A0A1X7T2U9_AMPQE</name>
<dbReference type="InParanoid" id="A0A1X7T2U9"/>
<evidence type="ECO:0000313" key="1">
    <source>
        <dbReference type="EnsemblMetazoa" id="Aqu2.1.08777_001"/>
    </source>
</evidence>
<dbReference type="AlphaFoldDB" id="A0A1X7T2U9"/>